<dbReference type="SUPFAM" id="SSF55729">
    <property type="entry name" value="Acyl-CoA N-acyltransferases (Nat)"/>
    <property type="match status" value="1"/>
</dbReference>
<dbReference type="Pfam" id="PF00583">
    <property type="entry name" value="Acetyltransf_1"/>
    <property type="match status" value="1"/>
</dbReference>
<dbReference type="GO" id="GO:0016747">
    <property type="term" value="F:acyltransferase activity, transferring groups other than amino-acyl groups"/>
    <property type="evidence" value="ECO:0007669"/>
    <property type="project" value="InterPro"/>
</dbReference>
<dbReference type="EC" id="2.3.1.-" evidence="4"/>
<gene>
    <name evidence="5" type="ORF">KHB02_011365</name>
    <name evidence="4" type="ORF">KHB02_41255</name>
</gene>
<feature type="domain" description="N-acetyltransferase" evidence="3">
    <location>
        <begin position="151"/>
        <end position="297"/>
    </location>
</feature>
<sequence length="297" mass="34189">MKLDSLRHDQLKDFVEYCKKHRRELDDSFLYDDDLAKFELNNENPTYIVADQQGEIVAAASLIIDEYQRRGKRARFRIFHSEIKDVEVYNMLMKALRKHTADIEKLFIFIPLGNQTLSKVMEELEFSIDRYAFLLVREDMDVPELSLPEGYMIRDFLPGKDEEIWCKVRNAGFSNLKGNETPVTPDMVEKLVESADYIDGGMKILFDKDIPVGVVRGAKDEYEGAPIMNIGPLAILPGYQGRGLGRILLRAALHFAKRKSFQRTILSVNGENERAKSLYLQEGFEQVEGVACYQYDL</sequence>
<evidence type="ECO:0000256" key="2">
    <source>
        <dbReference type="ARBA" id="ARBA00023315"/>
    </source>
</evidence>
<organism evidence="4">
    <name type="scientific">Neobacillus citreus</name>
    <dbReference type="NCBI Taxonomy" id="2833578"/>
    <lineage>
        <taxon>Bacteria</taxon>
        <taxon>Bacillati</taxon>
        <taxon>Bacillota</taxon>
        <taxon>Bacilli</taxon>
        <taxon>Bacillales</taxon>
        <taxon>Bacillaceae</taxon>
        <taxon>Neobacillus</taxon>
    </lineage>
</organism>
<accession>A0A942YEL0</accession>
<evidence type="ECO:0000259" key="3">
    <source>
        <dbReference type="PROSITE" id="PS51186"/>
    </source>
</evidence>
<evidence type="ECO:0000313" key="6">
    <source>
        <dbReference type="Proteomes" id="UP000677265"/>
    </source>
</evidence>
<evidence type="ECO:0000313" key="4">
    <source>
        <dbReference type="EMBL" id="MBS4187808.1"/>
    </source>
</evidence>
<dbReference type="PROSITE" id="PS51186">
    <property type="entry name" value="GNAT"/>
    <property type="match status" value="1"/>
</dbReference>
<dbReference type="CDD" id="cd04301">
    <property type="entry name" value="NAT_SF"/>
    <property type="match status" value="1"/>
</dbReference>
<dbReference type="AlphaFoldDB" id="A0A942YEL0"/>
<dbReference type="EMBL" id="JAGYPE020000016">
    <property type="protein sequence ID" value="MCH6266122.1"/>
    <property type="molecule type" value="Genomic_DNA"/>
</dbReference>
<reference evidence="4" key="1">
    <citation type="submission" date="2021-05" db="EMBL/GenBank/DDBJ databases">
        <title>Novel Bacillus species.</title>
        <authorList>
            <person name="Liu G."/>
        </authorList>
    </citation>
    <scope>NUCLEOTIDE SEQUENCE</scope>
    <source>
        <strain evidence="4 6">FJAT-50051</strain>
    </source>
</reference>
<evidence type="ECO:0000256" key="1">
    <source>
        <dbReference type="ARBA" id="ARBA00022679"/>
    </source>
</evidence>
<evidence type="ECO:0000313" key="5">
    <source>
        <dbReference type="EMBL" id="MCH6266122.1"/>
    </source>
</evidence>
<comment type="caution">
    <text evidence="4">The sequence shown here is derived from an EMBL/GenBank/DDBJ whole genome shotgun (WGS) entry which is preliminary data.</text>
</comment>
<keyword evidence="6" id="KW-1185">Reference proteome</keyword>
<keyword evidence="1 4" id="KW-0808">Transferase</keyword>
<dbReference type="RefSeq" id="WP_213147626.1">
    <property type="nucleotide sequence ID" value="NZ_JAGYPE020000016.1"/>
</dbReference>
<dbReference type="Proteomes" id="UP000677265">
    <property type="component" value="Unassembled WGS sequence"/>
</dbReference>
<dbReference type="InterPro" id="IPR016181">
    <property type="entry name" value="Acyl_CoA_acyltransferase"/>
</dbReference>
<dbReference type="Gene3D" id="3.40.630.30">
    <property type="match status" value="1"/>
</dbReference>
<dbReference type="PANTHER" id="PTHR43420">
    <property type="entry name" value="ACETYLTRANSFERASE"/>
    <property type="match status" value="1"/>
</dbReference>
<dbReference type="InterPro" id="IPR000182">
    <property type="entry name" value="GNAT_dom"/>
</dbReference>
<proteinExistence type="predicted"/>
<dbReference type="EMBL" id="JAGYPE010000009">
    <property type="protein sequence ID" value="MBS4187808.1"/>
    <property type="molecule type" value="Genomic_DNA"/>
</dbReference>
<keyword evidence="2 4" id="KW-0012">Acyltransferase</keyword>
<protein>
    <submittedName>
        <fullName evidence="4">GNAT family N-acetyltransferase</fullName>
        <ecNumber evidence="4">2.3.1.-</ecNumber>
    </submittedName>
</protein>
<dbReference type="InterPro" id="IPR050680">
    <property type="entry name" value="YpeA/RimI_acetyltransf"/>
</dbReference>
<name>A0A942YEL0_9BACI</name>